<evidence type="ECO:0000313" key="2">
    <source>
        <dbReference type="Proteomes" id="UP000027997"/>
    </source>
</evidence>
<reference evidence="1 2" key="1">
    <citation type="submission" date="2014-06" db="EMBL/GenBank/DDBJ databases">
        <title>Whole Genome Sequences of Three Symbiotic Endozoicomonas Bacteria.</title>
        <authorList>
            <person name="Neave M.J."/>
            <person name="Apprill A."/>
            <person name="Voolstra C.R."/>
        </authorList>
    </citation>
    <scope>NUCLEOTIDE SEQUENCE [LARGE SCALE GENOMIC DNA]</scope>
    <source>
        <strain evidence="1 2">DSM 22380</strain>
    </source>
</reference>
<evidence type="ECO:0000313" key="1">
    <source>
        <dbReference type="EMBL" id="KEI70315.1"/>
    </source>
</evidence>
<accession>A0A081K839</accession>
<keyword evidence="2" id="KW-1185">Reference proteome</keyword>
<proteinExistence type="predicted"/>
<gene>
    <name evidence="1" type="ORF">GV64_05835</name>
</gene>
<dbReference type="Proteomes" id="UP000027997">
    <property type="component" value="Unassembled WGS sequence"/>
</dbReference>
<sequence length="64" mass="7182">MSGRAVAWVLVLRKVKELKAQKIKIFIHIFTPALDIKFALLSSKVLGTPSTPHIQALDSTLRKR</sequence>
<protein>
    <submittedName>
        <fullName evidence="1">Uncharacterized protein</fullName>
    </submittedName>
</protein>
<dbReference type="AlphaFoldDB" id="A0A081K839"/>
<dbReference type="STRING" id="305900.GV64_05835"/>
<organism evidence="1 2">
    <name type="scientific">Endozoicomonas elysicola</name>
    <dbReference type="NCBI Taxonomy" id="305900"/>
    <lineage>
        <taxon>Bacteria</taxon>
        <taxon>Pseudomonadati</taxon>
        <taxon>Pseudomonadota</taxon>
        <taxon>Gammaproteobacteria</taxon>
        <taxon>Oceanospirillales</taxon>
        <taxon>Endozoicomonadaceae</taxon>
        <taxon>Endozoicomonas</taxon>
    </lineage>
</organism>
<dbReference type="EMBL" id="JOJP01000001">
    <property type="protein sequence ID" value="KEI70315.1"/>
    <property type="molecule type" value="Genomic_DNA"/>
</dbReference>
<name>A0A081K839_9GAMM</name>
<comment type="caution">
    <text evidence="1">The sequence shown here is derived from an EMBL/GenBank/DDBJ whole genome shotgun (WGS) entry which is preliminary data.</text>
</comment>